<dbReference type="GO" id="GO:0005506">
    <property type="term" value="F:iron ion binding"/>
    <property type="evidence" value="ECO:0007669"/>
    <property type="project" value="InterPro"/>
</dbReference>
<protein>
    <submittedName>
        <fullName evidence="11">Cytochrome P450 oxidoreductase</fullName>
    </submittedName>
</protein>
<feature type="chain" id="PRO_5040300514" evidence="10">
    <location>
        <begin position="25"/>
        <end position="545"/>
    </location>
</feature>
<dbReference type="SUPFAM" id="SSF48264">
    <property type="entry name" value="Cytochrome P450"/>
    <property type="match status" value="1"/>
</dbReference>
<keyword evidence="10" id="KW-0732">Signal</keyword>
<dbReference type="PANTHER" id="PTHR46300:SF7">
    <property type="entry name" value="P450, PUTATIVE (EUROFUNG)-RELATED"/>
    <property type="match status" value="1"/>
</dbReference>
<dbReference type="OrthoDB" id="2789670at2759"/>
<evidence type="ECO:0000256" key="2">
    <source>
        <dbReference type="ARBA" id="ARBA00010617"/>
    </source>
</evidence>
<dbReference type="EMBL" id="MU032346">
    <property type="protein sequence ID" value="KAF3767438.1"/>
    <property type="molecule type" value="Genomic_DNA"/>
</dbReference>
<dbReference type="InterPro" id="IPR017972">
    <property type="entry name" value="Cyt_P450_CS"/>
</dbReference>
<keyword evidence="3 8" id="KW-0349">Heme</keyword>
<dbReference type="PANTHER" id="PTHR46300">
    <property type="entry name" value="P450, PUTATIVE (EUROFUNG)-RELATED-RELATED"/>
    <property type="match status" value="1"/>
</dbReference>
<dbReference type="PROSITE" id="PS00086">
    <property type="entry name" value="CYTOCHROME_P450"/>
    <property type="match status" value="1"/>
</dbReference>
<keyword evidence="12" id="KW-1185">Reference proteome</keyword>
<comment type="caution">
    <text evidence="11">The sequence shown here is derived from an EMBL/GenBank/DDBJ whole genome shotgun (WGS) entry which is preliminary data.</text>
</comment>
<dbReference type="GO" id="GO:0004497">
    <property type="term" value="F:monooxygenase activity"/>
    <property type="evidence" value="ECO:0007669"/>
    <property type="project" value="UniProtKB-KW"/>
</dbReference>
<evidence type="ECO:0000256" key="8">
    <source>
        <dbReference type="PIRSR" id="PIRSR602401-1"/>
    </source>
</evidence>
<dbReference type="InterPro" id="IPR002401">
    <property type="entry name" value="Cyt_P450_E_grp-I"/>
</dbReference>
<dbReference type="PRINTS" id="PR00385">
    <property type="entry name" value="P450"/>
</dbReference>
<organism evidence="11 12">
    <name type="scientific">Cryphonectria parasitica (strain ATCC 38755 / EP155)</name>
    <dbReference type="NCBI Taxonomy" id="660469"/>
    <lineage>
        <taxon>Eukaryota</taxon>
        <taxon>Fungi</taxon>
        <taxon>Dikarya</taxon>
        <taxon>Ascomycota</taxon>
        <taxon>Pezizomycotina</taxon>
        <taxon>Sordariomycetes</taxon>
        <taxon>Sordariomycetidae</taxon>
        <taxon>Diaporthales</taxon>
        <taxon>Cryphonectriaceae</taxon>
        <taxon>Cryphonectria-Endothia species complex</taxon>
        <taxon>Cryphonectria</taxon>
    </lineage>
</organism>
<keyword evidence="5 9" id="KW-0560">Oxidoreductase</keyword>
<feature type="signal peptide" evidence="10">
    <location>
        <begin position="1"/>
        <end position="24"/>
    </location>
</feature>
<dbReference type="GO" id="GO:0020037">
    <property type="term" value="F:heme binding"/>
    <property type="evidence" value="ECO:0007669"/>
    <property type="project" value="InterPro"/>
</dbReference>
<evidence type="ECO:0000256" key="7">
    <source>
        <dbReference type="ARBA" id="ARBA00023033"/>
    </source>
</evidence>
<evidence type="ECO:0000256" key="6">
    <source>
        <dbReference type="ARBA" id="ARBA00023004"/>
    </source>
</evidence>
<keyword evidence="6 8" id="KW-0408">Iron</keyword>
<dbReference type="GeneID" id="63838452"/>
<comment type="cofactor">
    <cofactor evidence="1 8">
        <name>heme</name>
        <dbReference type="ChEBI" id="CHEBI:30413"/>
    </cofactor>
</comment>
<dbReference type="Pfam" id="PF00067">
    <property type="entry name" value="p450"/>
    <property type="match status" value="1"/>
</dbReference>
<dbReference type="InterPro" id="IPR001128">
    <property type="entry name" value="Cyt_P450"/>
</dbReference>
<comment type="similarity">
    <text evidence="2 9">Belongs to the cytochrome P450 family.</text>
</comment>
<evidence type="ECO:0000313" key="12">
    <source>
        <dbReference type="Proteomes" id="UP000803844"/>
    </source>
</evidence>
<evidence type="ECO:0000256" key="9">
    <source>
        <dbReference type="RuleBase" id="RU000461"/>
    </source>
</evidence>
<dbReference type="InterPro" id="IPR050364">
    <property type="entry name" value="Cytochrome_P450_fung"/>
</dbReference>
<dbReference type="Gene3D" id="1.10.630.10">
    <property type="entry name" value="Cytochrome P450"/>
    <property type="match status" value="1"/>
</dbReference>
<evidence type="ECO:0000256" key="4">
    <source>
        <dbReference type="ARBA" id="ARBA00022723"/>
    </source>
</evidence>
<dbReference type="RefSeq" id="XP_040778399.1">
    <property type="nucleotide sequence ID" value="XM_040921323.1"/>
</dbReference>
<dbReference type="AlphaFoldDB" id="A0A9P4Y6G8"/>
<evidence type="ECO:0000256" key="3">
    <source>
        <dbReference type="ARBA" id="ARBA00022617"/>
    </source>
</evidence>
<gene>
    <name evidence="11" type="ORF">M406DRAFT_338210</name>
</gene>
<keyword evidence="4 8" id="KW-0479">Metal-binding</keyword>
<proteinExistence type="inferred from homology"/>
<feature type="binding site" description="axial binding residue" evidence="8">
    <location>
        <position position="450"/>
    </location>
    <ligand>
        <name>heme</name>
        <dbReference type="ChEBI" id="CHEBI:30413"/>
    </ligand>
    <ligandPart>
        <name>Fe</name>
        <dbReference type="ChEBI" id="CHEBI:18248"/>
    </ligandPart>
</feature>
<evidence type="ECO:0000256" key="10">
    <source>
        <dbReference type="SAM" id="SignalP"/>
    </source>
</evidence>
<reference evidence="11" key="1">
    <citation type="journal article" date="2020" name="Phytopathology">
        <title>Genome sequence of the chestnut blight fungus Cryphonectria parasitica EP155: A fundamental resource for an archetypical invasive plant pathogen.</title>
        <authorList>
            <person name="Crouch J.A."/>
            <person name="Dawe A."/>
            <person name="Aerts A."/>
            <person name="Barry K."/>
            <person name="Churchill A.C.L."/>
            <person name="Grimwood J."/>
            <person name="Hillman B."/>
            <person name="Milgroom M.G."/>
            <person name="Pangilinan J."/>
            <person name="Smith M."/>
            <person name="Salamov A."/>
            <person name="Schmutz J."/>
            <person name="Yadav J."/>
            <person name="Grigoriev I.V."/>
            <person name="Nuss D."/>
        </authorList>
    </citation>
    <scope>NUCLEOTIDE SEQUENCE</scope>
    <source>
        <strain evidence="11">EP155</strain>
    </source>
</reference>
<dbReference type="InterPro" id="IPR036396">
    <property type="entry name" value="Cyt_P450_sf"/>
</dbReference>
<dbReference type="GO" id="GO:0016705">
    <property type="term" value="F:oxidoreductase activity, acting on paired donors, with incorporation or reduction of molecular oxygen"/>
    <property type="evidence" value="ECO:0007669"/>
    <property type="project" value="InterPro"/>
</dbReference>
<keyword evidence="7 9" id="KW-0503">Monooxygenase</keyword>
<name>A0A9P4Y6G8_CRYP1</name>
<evidence type="ECO:0000256" key="1">
    <source>
        <dbReference type="ARBA" id="ARBA00001971"/>
    </source>
</evidence>
<sequence>MSGEFGLRLTLGALLLSGLRSNLPLPPGPKPWPLLGNITDLPPEGQIPWRHWLKHKSLYGPISSVTVLGQTLIIIHDREAASELMEKRAVKYSARPTGTFANEMCGFDMFLVSQQPGPRFQSFRRLAQTHIGTSKALERFSGLMDVEVGRLLVNLVDGKMLREPDGLEHALHMSTSAIVLRILFNYSIDYHYHQEHDNNGDPLTRLNDQVMASFSEASLPGRWLVDMIPWVKHVPKWFPGTGFKDYAGAALLNNRASAEVPFRFVKQTAATRPGPSMVGDLLRARDAGSDVSEHDIKYSATSLHAGGVETTTQMLQIFFLAMSMYPEVQVRAQQEVDELLRTSGADGGEKKRLPGLQDRSKLPYVSSLVKEVLRWFPVAPLGVPHLADAEDEYRGYRIPKNAILLPAVHWFSRDPDVYHDPETFKPERYLAPHSEPDPSSFVFGFGRRICPGKRLADEGIFLVIAKALAVLDVSKALDEEGKEIEPVFGHQSSGIVAHALPFSVSIAPRSEAHAELVRELAVEHPLGQGDSKSVESLLNDFLQGV</sequence>
<accession>A0A9P4Y6G8</accession>
<evidence type="ECO:0000313" key="11">
    <source>
        <dbReference type="EMBL" id="KAF3767438.1"/>
    </source>
</evidence>
<dbReference type="CDD" id="cd11065">
    <property type="entry name" value="CYP64-like"/>
    <property type="match status" value="1"/>
</dbReference>
<dbReference type="PRINTS" id="PR00463">
    <property type="entry name" value="EP450I"/>
</dbReference>
<dbReference type="Proteomes" id="UP000803844">
    <property type="component" value="Unassembled WGS sequence"/>
</dbReference>
<evidence type="ECO:0000256" key="5">
    <source>
        <dbReference type="ARBA" id="ARBA00023002"/>
    </source>
</evidence>